<reference evidence="7" key="2">
    <citation type="submission" date="2015-07" db="EMBL/GenBank/DDBJ databases">
        <title>Contrasting host-pathogen interactions and genome evolution in two generalist and specialist microsporidian pathogens of mosquitoes.</title>
        <authorList>
            <consortium name="The Broad Institute Genomics Platform"/>
            <consortium name="The Broad Institute Genome Sequencing Center for Infectious Disease"/>
            <person name="Cuomo C.A."/>
            <person name="Sanscrainte N.D."/>
            <person name="Goldberg J.M."/>
            <person name="Heiman D."/>
            <person name="Young S."/>
            <person name="Zeng Q."/>
            <person name="Becnel J.J."/>
            <person name="Birren B.W."/>
        </authorList>
    </citation>
    <scope>NUCLEOTIDE SEQUENCE [LARGE SCALE GENOMIC DNA]</scope>
    <source>
        <strain evidence="7">USNM 41457</strain>
    </source>
</reference>
<dbReference type="GO" id="GO:0005524">
    <property type="term" value="F:ATP binding"/>
    <property type="evidence" value="ECO:0007669"/>
    <property type="project" value="UniProtKB-UniRule"/>
</dbReference>
<dbReference type="Pfam" id="PF00179">
    <property type="entry name" value="UQ_con"/>
    <property type="match status" value="1"/>
</dbReference>
<keyword evidence="2 4" id="KW-0833">Ubl conjugation pathway</keyword>
<evidence type="ECO:0000256" key="1">
    <source>
        <dbReference type="ARBA" id="ARBA00022679"/>
    </source>
</evidence>
<dbReference type="GO" id="GO:0045116">
    <property type="term" value="P:protein neddylation"/>
    <property type="evidence" value="ECO:0007669"/>
    <property type="project" value="EnsemblFungi"/>
</dbReference>
<dbReference type="PROSITE" id="PS00183">
    <property type="entry name" value="UBC_1"/>
    <property type="match status" value="1"/>
</dbReference>
<dbReference type="PROSITE" id="PS50127">
    <property type="entry name" value="UBC_2"/>
    <property type="match status" value="1"/>
</dbReference>
<dbReference type="CDD" id="cd23794">
    <property type="entry name" value="UBCc_UBE2F_UBE2M"/>
    <property type="match status" value="1"/>
</dbReference>
<dbReference type="EMBL" id="AFBI03000052">
    <property type="protein sequence ID" value="EJW02899.1"/>
    <property type="molecule type" value="Genomic_DNA"/>
</dbReference>
<evidence type="ECO:0000259" key="5">
    <source>
        <dbReference type="PROSITE" id="PS50127"/>
    </source>
</evidence>
<dbReference type="Gene3D" id="3.10.110.10">
    <property type="entry name" value="Ubiquitin Conjugating Enzyme"/>
    <property type="match status" value="1"/>
</dbReference>
<evidence type="ECO:0000313" key="7">
    <source>
        <dbReference type="Proteomes" id="UP000003163"/>
    </source>
</evidence>
<dbReference type="SUPFAM" id="SSF54495">
    <property type="entry name" value="UBC-like"/>
    <property type="match status" value="1"/>
</dbReference>
<dbReference type="Proteomes" id="UP000003163">
    <property type="component" value="Unassembled WGS sequence"/>
</dbReference>
<dbReference type="VEuPathDB" id="MicrosporidiaDB:EDEG_02723"/>
<gene>
    <name evidence="6" type="ORF">EDEG_02723</name>
</gene>
<evidence type="ECO:0000256" key="3">
    <source>
        <dbReference type="PROSITE-ProRule" id="PRU10133"/>
    </source>
</evidence>
<keyword evidence="4" id="KW-0067">ATP-binding</keyword>
<organism evidence="6 7">
    <name type="scientific">Edhazardia aedis (strain USNM 41457)</name>
    <name type="common">Microsporidian parasite</name>
    <dbReference type="NCBI Taxonomy" id="1003232"/>
    <lineage>
        <taxon>Eukaryota</taxon>
        <taxon>Fungi</taxon>
        <taxon>Fungi incertae sedis</taxon>
        <taxon>Microsporidia</taxon>
        <taxon>Edhazardia</taxon>
    </lineage>
</organism>
<dbReference type="PANTHER" id="PTHR24067">
    <property type="entry name" value="UBIQUITIN-CONJUGATING ENZYME E2"/>
    <property type="match status" value="1"/>
</dbReference>
<accession>J9D5S2</accession>
<dbReference type="InterPro" id="IPR023313">
    <property type="entry name" value="UBQ-conjugating_AS"/>
</dbReference>
<dbReference type="InterPro" id="IPR050113">
    <property type="entry name" value="Ub_conjugating_enzyme"/>
</dbReference>
<dbReference type="GO" id="GO:0019788">
    <property type="term" value="F:NEDD8 transferase activity"/>
    <property type="evidence" value="ECO:0007669"/>
    <property type="project" value="EnsemblFungi"/>
</dbReference>
<dbReference type="OMA" id="RICLNIT"/>
<evidence type="ECO:0000313" key="6">
    <source>
        <dbReference type="EMBL" id="EJW02899.1"/>
    </source>
</evidence>
<comment type="caution">
    <text evidence="6">The sequence shown here is derived from an EMBL/GenBank/DDBJ whole genome shotgun (WGS) entry which is preliminary data.</text>
</comment>
<keyword evidence="7" id="KW-1185">Reference proteome</keyword>
<dbReference type="InParanoid" id="J9D5S2"/>
<keyword evidence="1" id="KW-0808">Transferase</keyword>
<dbReference type="STRING" id="1003232.J9D5S2"/>
<dbReference type="OrthoDB" id="10249039at2759"/>
<comment type="similarity">
    <text evidence="4">Belongs to the ubiquitin-conjugating enzyme family.</text>
</comment>
<feature type="active site" description="Glycyl thioester intermediate" evidence="3">
    <location>
        <position position="89"/>
    </location>
</feature>
<protein>
    <recommendedName>
        <fullName evidence="5">UBC core domain-containing protein</fullName>
    </recommendedName>
</protein>
<evidence type="ECO:0000256" key="4">
    <source>
        <dbReference type="RuleBase" id="RU362109"/>
    </source>
</evidence>
<proteinExistence type="inferred from homology"/>
<sequence length="148" mass="17474">MPVFADYRIEKELETLDLLPKSTIKKIQPTEQRFYTAFEFSVYINEGLYSPKKYVFNINLFKEYPFRPPKILCKTPIFHPNIDKEGHVCLNIIREDWSSAYGLQTIILGVYSLFFEFDGENALNLDAGEMFTNNYNEFIKTVNEYLKK</sequence>
<dbReference type="AlphaFoldDB" id="J9D5S2"/>
<dbReference type="InterPro" id="IPR016135">
    <property type="entry name" value="UBQ-conjugating_enzyme/RWD"/>
</dbReference>
<dbReference type="HOGENOM" id="CLU_030988_6_2_1"/>
<dbReference type="SMART" id="SM00212">
    <property type="entry name" value="UBCc"/>
    <property type="match status" value="1"/>
</dbReference>
<evidence type="ECO:0000256" key="2">
    <source>
        <dbReference type="ARBA" id="ARBA00022786"/>
    </source>
</evidence>
<reference evidence="6 7" key="1">
    <citation type="submission" date="2011-08" db="EMBL/GenBank/DDBJ databases">
        <authorList>
            <person name="Liu Z.J."/>
            <person name="Shi F.L."/>
            <person name="Lu J.Q."/>
            <person name="Li M."/>
            <person name="Wang Z.L."/>
        </authorList>
    </citation>
    <scope>NUCLEOTIDE SEQUENCE [LARGE SCALE GENOMIC DNA]</scope>
    <source>
        <strain evidence="6 7">USNM 41457</strain>
    </source>
</reference>
<dbReference type="InterPro" id="IPR000608">
    <property type="entry name" value="UBC"/>
</dbReference>
<feature type="domain" description="UBC core" evidence="5">
    <location>
        <begin position="4"/>
        <end position="148"/>
    </location>
</feature>
<name>J9D5S2_EDHAE</name>
<keyword evidence="4" id="KW-0547">Nucleotide-binding</keyword>